<feature type="transmembrane region" description="Helical" evidence="1">
    <location>
        <begin position="169"/>
        <end position="192"/>
    </location>
</feature>
<dbReference type="Proteomes" id="UP001218638">
    <property type="component" value="Chromosome"/>
</dbReference>
<evidence type="ECO:0000313" key="3">
    <source>
        <dbReference type="Proteomes" id="UP001218638"/>
    </source>
</evidence>
<protein>
    <submittedName>
        <fullName evidence="2">DUF2975 domain-containing protein</fullName>
    </submittedName>
</protein>
<dbReference type="AlphaFoldDB" id="A0AAF0CHZ0"/>
<evidence type="ECO:0000313" key="2">
    <source>
        <dbReference type="EMBL" id="WED64802.1"/>
    </source>
</evidence>
<evidence type="ECO:0000256" key="1">
    <source>
        <dbReference type="SAM" id="Phobius"/>
    </source>
</evidence>
<feature type="transmembrane region" description="Helical" evidence="1">
    <location>
        <begin position="96"/>
        <end position="116"/>
    </location>
</feature>
<reference evidence="2" key="1">
    <citation type="submission" date="2023-03" db="EMBL/GenBank/DDBJ databases">
        <title>Lomoglobus Profundus gen. nov., sp. nov., a novel member of the phylum Verrucomicrobia, isolated from deep-marine sediment of South China Sea.</title>
        <authorList>
            <person name="Ahmad T."/>
            <person name="Ishaq S.E."/>
            <person name="Wang F."/>
        </authorList>
    </citation>
    <scope>NUCLEOTIDE SEQUENCE</scope>
    <source>
        <strain evidence="2">LMO-M01</strain>
    </source>
</reference>
<proteinExistence type="predicted"/>
<organism evidence="2 3">
    <name type="scientific">Synoicihabitans lomoniglobus</name>
    <dbReference type="NCBI Taxonomy" id="2909285"/>
    <lineage>
        <taxon>Bacteria</taxon>
        <taxon>Pseudomonadati</taxon>
        <taxon>Verrucomicrobiota</taxon>
        <taxon>Opitutia</taxon>
        <taxon>Opitutales</taxon>
        <taxon>Opitutaceae</taxon>
        <taxon>Synoicihabitans</taxon>
    </lineage>
</organism>
<dbReference type="InterPro" id="IPR021354">
    <property type="entry name" value="DUF2975"/>
</dbReference>
<keyword evidence="1" id="KW-0472">Membrane</keyword>
<keyword evidence="1" id="KW-0812">Transmembrane</keyword>
<keyword evidence="1" id="KW-1133">Transmembrane helix</keyword>
<feature type="transmembrane region" description="Helical" evidence="1">
    <location>
        <begin position="12"/>
        <end position="34"/>
    </location>
</feature>
<sequence>MSFSSRSSLPKLAATLDVFLCFLLGLLALAAFFMTVTTGYHLITGKAPAVNGYEIKLTTSVPPLTLQSATGEPVEIEIESATAIIPLYQAAPSLQVVSIFGIFILFGLVACGLIQVRRFLGSIKTGQPFVAANAQRLRNLAWIIVAGGLVDPIIYGLTGALAHQSFPDFAFRLSLAGPFNAFFYGVIIFIIAEVFKIGVQMKEEQDLTV</sequence>
<feature type="transmembrane region" description="Helical" evidence="1">
    <location>
        <begin position="137"/>
        <end position="157"/>
    </location>
</feature>
<dbReference type="KEGG" id="slom:PXH66_20855"/>
<dbReference type="EMBL" id="CP119075">
    <property type="protein sequence ID" value="WED64802.1"/>
    <property type="molecule type" value="Genomic_DNA"/>
</dbReference>
<keyword evidence="3" id="KW-1185">Reference proteome</keyword>
<accession>A0AAF0CHZ0</accession>
<gene>
    <name evidence="2" type="ORF">PXH66_20855</name>
</gene>
<name>A0AAF0CHZ0_9BACT</name>
<dbReference type="Pfam" id="PF11188">
    <property type="entry name" value="DUF2975"/>
    <property type="match status" value="1"/>
</dbReference>
<dbReference type="RefSeq" id="WP_330931935.1">
    <property type="nucleotide sequence ID" value="NZ_CP119075.1"/>
</dbReference>